<name>A0AAI9TFL4_PENTH</name>
<comment type="caution">
    <text evidence="1">The sequence shown here is derived from an EMBL/GenBank/DDBJ whole genome shotgun (WGS) entry which is preliminary data.</text>
</comment>
<evidence type="ECO:0000313" key="1">
    <source>
        <dbReference type="EMBL" id="KAJ9486445.1"/>
    </source>
</evidence>
<sequence length="131" mass="14866">MAMADTTQLCYNAMGRAGGRYVTLEPFRSAIAETRPLTIEPSRLLALTVFGRKVDIGGEYSRDARPDDHEFALELTYEPLFTDVLVIVSYITPGHLSFGNVNSPPKVRSTWQSLIYYSFTVDYLVLLLYRY</sequence>
<dbReference type="Proteomes" id="UP001227192">
    <property type="component" value="Unassembled WGS sequence"/>
</dbReference>
<dbReference type="EMBL" id="LACB01000208">
    <property type="protein sequence ID" value="KAJ9486445.1"/>
    <property type="molecule type" value="Genomic_DNA"/>
</dbReference>
<keyword evidence="2" id="KW-1185">Reference proteome</keyword>
<protein>
    <submittedName>
        <fullName evidence="1">Uncharacterized protein</fullName>
    </submittedName>
</protein>
<evidence type="ECO:0000313" key="2">
    <source>
        <dbReference type="Proteomes" id="UP001227192"/>
    </source>
</evidence>
<gene>
    <name evidence="1" type="ORF">VN97_g6884</name>
</gene>
<dbReference type="Gene3D" id="3.40.50.720">
    <property type="entry name" value="NAD(P)-binding Rossmann-like Domain"/>
    <property type="match status" value="1"/>
</dbReference>
<accession>A0AAI9TFL4</accession>
<proteinExistence type="predicted"/>
<organism evidence="1 2">
    <name type="scientific">Penicillium thymicola</name>
    <dbReference type="NCBI Taxonomy" id="293382"/>
    <lineage>
        <taxon>Eukaryota</taxon>
        <taxon>Fungi</taxon>
        <taxon>Dikarya</taxon>
        <taxon>Ascomycota</taxon>
        <taxon>Pezizomycotina</taxon>
        <taxon>Eurotiomycetes</taxon>
        <taxon>Eurotiomycetidae</taxon>
        <taxon>Eurotiales</taxon>
        <taxon>Aspergillaceae</taxon>
        <taxon>Penicillium</taxon>
    </lineage>
</organism>
<reference evidence="1" key="1">
    <citation type="submission" date="2015-06" db="EMBL/GenBank/DDBJ databases">
        <authorList>
            <person name="Nguyen H."/>
        </authorList>
    </citation>
    <scope>NUCLEOTIDE SEQUENCE</scope>
    <source>
        <strain evidence="1">DAOM 180753</strain>
    </source>
</reference>
<reference evidence="1" key="2">
    <citation type="journal article" date="2016" name="Fungal Biol.">
        <title>Ochratoxin A production by Penicillium thymicola.</title>
        <authorList>
            <person name="Nguyen H.D.T."/>
            <person name="McMullin D.R."/>
            <person name="Ponomareva E."/>
            <person name="Riley R."/>
            <person name="Pomraning K.R."/>
            <person name="Baker S.E."/>
            <person name="Seifert K.A."/>
        </authorList>
    </citation>
    <scope>NUCLEOTIDE SEQUENCE</scope>
    <source>
        <strain evidence="1">DAOM 180753</strain>
    </source>
</reference>
<dbReference type="AlphaFoldDB" id="A0AAI9TFL4"/>